<comment type="caution">
    <text evidence="1">The sequence shown here is derived from an EMBL/GenBank/DDBJ whole genome shotgun (WGS) entry which is preliminary data.</text>
</comment>
<dbReference type="EMBL" id="JABBPK010000001">
    <property type="protein sequence ID" value="NMO78214.1"/>
    <property type="molecule type" value="Genomic_DNA"/>
</dbReference>
<reference evidence="1 2" key="1">
    <citation type="submission" date="2020-04" db="EMBL/GenBank/DDBJ databases">
        <title>Bacillus sp. UniB3 isolated from commercial digestive syrup.</title>
        <authorList>
            <person name="Thorat V."/>
            <person name="Kirdat K."/>
            <person name="Tiwarekar B."/>
            <person name="Yadav A."/>
        </authorList>
    </citation>
    <scope>NUCLEOTIDE SEQUENCE [LARGE SCALE GENOMIC DNA]</scope>
    <source>
        <strain evidence="1 2">UniB3</strain>
    </source>
</reference>
<proteinExistence type="predicted"/>
<dbReference type="AlphaFoldDB" id="A0A7Y0PP75"/>
<dbReference type="RefSeq" id="WP_169188761.1">
    <property type="nucleotide sequence ID" value="NZ_JABBPK010000001.1"/>
</dbReference>
<accession>A0A7Y0PP75</accession>
<dbReference type="Proteomes" id="UP000588491">
    <property type="component" value="Unassembled WGS sequence"/>
</dbReference>
<evidence type="ECO:0000313" key="2">
    <source>
        <dbReference type="Proteomes" id="UP000588491"/>
    </source>
</evidence>
<gene>
    <name evidence="1" type="ORF">HHU08_14605</name>
</gene>
<dbReference type="Pfam" id="PF14179">
    <property type="entry name" value="YppG"/>
    <property type="match status" value="1"/>
</dbReference>
<organism evidence="1 2">
    <name type="scientific">Niallia alba</name>
    <dbReference type="NCBI Taxonomy" id="2729105"/>
    <lineage>
        <taxon>Bacteria</taxon>
        <taxon>Bacillati</taxon>
        <taxon>Bacillota</taxon>
        <taxon>Bacilli</taxon>
        <taxon>Bacillales</taxon>
        <taxon>Bacillaceae</taxon>
        <taxon>Niallia</taxon>
    </lineage>
</organism>
<keyword evidence="2" id="KW-1185">Reference proteome</keyword>
<evidence type="ECO:0000313" key="1">
    <source>
        <dbReference type="EMBL" id="NMO78214.1"/>
    </source>
</evidence>
<protein>
    <recommendedName>
        <fullName evidence="3">YppG-like protein</fullName>
    </recommendedName>
</protein>
<sequence length="172" mass="20022">MYRASNRQRRNVPYQTAYTQPNIQQMPTDNRQYHPYMNQGQWNGAGMNGQNFYNMPMHPNYPNNQPSYYHPQNAYKNNTQDIFQNPLHYMENGDMNQYSSNHMNQNQGFMNPYPKQSFIPKKQGNMKSIMNSFKSQDGSLDFNKMMDTAGMMMNAMNQVTGLVKGVGGIFKV</sequence>
<dbReference type="InterPro" id="IPR025555">
    <property type="entry name" value="YppG"/>
</dbReference>
<name>A0A7Y0PP75_9BACI</name>
<evidence type="ECO:0008006" key="3">
    <source>
        <dbReference type="Google" id="ProtNLM"/>
    </source>
</evidence>